<dbReference type="Proteomes" id="UP001238603">
    <property type="component" value="Unassembled WGS sequence"/>
</dbReference>
<dbReference type="Gene3D" id="3.10.450.160">
    <property type="entry name" value="inner membrane protein cigr"/>
    <property type="match status" value="1"/>
</dbReference>
<evidence type="ECO:0000313" key="3">
    <source>
        <dbReference type="EMBL" id="MDL5030691.1"/>
    </source>
</evidence>
<keyword evidence="4" id="KW-1185">Reference proteome</keyword>
<keyword evidence="2" id="KW-0732">Signal</keyword>
<feature type="chain" id="PRO_5047452958" evidence="2">
    <location>
        <begin position="21"/>
        <end position="152"/>
    </location>
</feature>
<feature type="compositionally biased region" description="Basic and acidic residues" evidence="1">
    <location>
        <begin position="36"/>
        <end position="48"/>
    </location>
</feature>
<feature type="signal peptide" evidence="2">
    <location>
        <begin position="1"/>
        <end position="20"/>
    </location>
</feature>
<evidence type="ECO:0000313" key="4">
    <source>
        <dbReference type="Proteomes" id="UP001238603"/>
    </source>
</evidence>
<evidence type="ECO:0000256" key="1">
    <source>
        <dbReference type="SAM" id="MobiDB-lite"/>
    </source>
</evidence>
<dbReference type="RefSeq" id="WP_285980822.1">
    <property type="nucleotide sequence ID" value="NZ_JASVDS010000001.1"/>
</dbReference>
<gene>
    <name evidence="3" type="ORF">QRD43_02130</name>
</gene>
<organism evidence="3 4">
    <name type="scientific">Roseateles subflavus</name>
    <dbReference type="NCBI Taxonomy" id="3053353"/>
    <lineage>
        <taxon>Bacteria</taxon>
        <taxon>Pseudomonadati</taxon>
        <taxon>Pseudomonadota</taxon>
        <taxon>Betaproteobacteria</taxon>
        <taxon>Burkholderiales</taxon>
        <taxon>Sphaerotilaceae</taxon>
        <taxon>Roseateles</taxon>
    </lineage>
</organism>
<protein>
    <submittedName>
        <fullName evidence="3">Anti-virulence regulator CigR family protein</fullName>
    </submittedName>
</protein>
<comment type="caution">
    <text evidence="3">The sequence shown here is derived from an EMBL/GenBank/DDBJ whole genome shotgun (WGS) entry which is preliminary data.</text>
</comment>
<name>A0ABT7LCV7_9BURK</name>
<dbReference type="NCBIfam" id="NF040487">
    <property type="entry name" value="T3SS_CigR_fam"/>
    <property type="match status" value="1"/>
</dbReference>
<sequence>MQRRHFLPLVLGSLAFPALANPPEGRGNGHGKGKGKHEDREDRGDRNDGVSVSARGDAGGLVSVSISVGDARAWVREAGVRERYADLPPGIRKNLARGKPLPPGIAKRLPPPALQQRLPHYPGYEWQVCGKDLVLVAVTTLVVAAVLNSVFD</sequence>
<evidence type="ECO:0000256" key="2">
    <source>
        <dbReference type="SAM" id="SignalP"/>
    </source>
</evidence>
<feature type="region of interest" description="Disordered" evidence="1">
    <location>
        <begin position="18"/>
        <end position="56"/>
    </location>
</feature>
<accession>A0ABT7LCV7</accession>
<dbReference type="EMBL" id="JASVDS010000001">
    <property type="protein sequence ID" value="MDL5030691.1"/>
    <property type="molecule type" value="Genomic_DNA"/>
</dbReference>
<proteinExistence type="predicted"/>
<reference evidence="3 4" key="1">
    <citation type="submission" date="2023-06" db="EMBL/GenBank/DDBJ databases">
        <title>Pelomonas sp. APW6 16S ribosomal RNA gene genome sequencing and assembly.</title>
        <authorList>
            <person name="Woo H."/>
        </authorList>
    </citation>
    <scope>NUCLEOTIDE SEQUENCE [LARGE SCALE GENOMIC DNA]</scope>
    <source>
        <strain evidence="3 4">APW6</strain>
    </source>
</reference>